<gene>
    <name evidence="1" type="ORF">TRFO_30728</name>
</gene>
<protein>
    <submittedName>
        <fullName evidence="1">Uncharacterized protein</fullName>
    </submittedName>
</protein>
<dbReference type="RefSeq" id="XP_068355356.1">
    <property type="nucleotide sequence ID" value="XM_068507517.1"/>
</dbReference>
<name>A0A1J4JXF8_9EUKA</name>
<evidence type="ECO:0000313" key="2">
    <source>
        <dbReference type="Proteomes" id="UP000179807"/>
    </source>
</evidence>
<dbReference type="Proteomes" id="UP000179807">
    <property type="component" value="Unassembled WGS sequence"/>
</dbReference>
<sequence length="329" mass="38672">MMKKPYKDLISLIPTQFYENALEFILNKFDEQVQEQHSNYKENFPTIFHEIRSYSSIKIKEGDIFEFLKMRGDSSGFIDDATNYYVSVVNQISHQQISKLDEHNFNQFDIQKFLNTNLNAIKDKANCIFQKYWESYVTNKSFENMIKQIAGQNKTFTIDEFSKRKELIFPTTVQAAREAGQQGSQVRLWKNNKFTKFTVNSNDQVYIPDISIKLKEHKYFITNGDYGFCHINYYDIVYDFDFNKMTLHVNLSAVITEKNHWSTYFWYRIPQRKHKNEHYVRELIIKIGGNFTFENGAQCITISSPSPPGGNGSYCGKTPVLKEFKLLAH</sequence>
<accession>A0A1J4JXF8</accession>
<keyword evidence="2" id="KW-1185">Reference proteome</keyword>
<dbReference type="AlphaFoldDB" id="A0A1J4JXF8"/>
<comment type="caution">
    <text evidence="1">The sequence shown here is derived from an EMBL/GenBank/DDBJ whole genome shotgun (WGS) entry which is preliminary data.</text>
</comment>
<organism evidence="1 2">
    <name type="scientific">Tritrichomonas foetus</name>
    <dbReference type="NCBI Taxonomy" id="1144522"/>
    <lineage>
        <taxon>Eukaryota</taxon>
        <taxon>Metamonada</taxon>
        <taxon>Parabasalia</taxon>
        <taxon>Tritrichomonadida</taxon>
        <taxon>Tritrichomonadidae</taxon>
        <taxon>Tritrichomonas</taxon>
    </lineage>
</organism>
<dbReference type="VEuPathDB" id="TrichDB:TRFO_30728"/>
<dbReference type="EMBL" id="MLAK01000876">
    <property type="protein sequence ID" value="OHT02220.1"/>
    <property type="molecule type" value="Genomic_DNA"/>
</dbReference>
<evidence type="ECO:0000313" key="1">
    <source>
        <dbReference type="EMBL" id="OHT02220.1"/>
    </source>
</evidence>
<dbReference type="GeneID" id="94842221"/>
<proteinExistence type="predicted"/>
<reference evidence="1" key="1">
    <citation type="submission" date="2016-10" db="EMBL/GenBank/DDBJ databases">
        <authorList>
            <person name="Benchimol M."/>
            <person name="Almeida L.G."/>
            <person name="Vasconcelos A.T."/>
            <person name="Perreira-Neves A."/>
            <person name="Rosa I.A."/>
            <person name="Tasca T."/>
            <person name="Bogo M.R."/>
            <person name="de Souza W."/>
        </authorList>
    </citation>
    <scope>NUCLEOTIDE SEQUENCE [LARGE SCALE GENOMIC DNA]</scope>
    <source>
        <strain evidence="1">K</strain>
    </source>
</reference>